<evidence type="ECO:0000256" key="5">
    <source>
        <dbReference type="ARBA" id="ARBA00022692"/>
    </source>
</evidence>
<dbReference type="PROSITE" id="PS51296">
    <property type="entry name" value="RIESKE"/>
    <property type="match status" value="1"/>
</dbReference>
<dbReference type="EMBL" id="SDOX01000008">
    <property type="protein sequence ID" value="TFJ86476.1"/>
    <property type="molecule type" value="Genomic_DNA"/>
</dbReference>
<evidence type="ECO:0000313" key="16">
    <source>
        <dbReference type="EMBL" id="TFJ86476.1"/>
    </source>
</evidence>
<dbReference type="Pfam" id="PF08417">
    <property type="entry name" value="PaO"/>
    <property type="match status" value="1"/>
</dbReference>
<keyword evidence="5" id="KW-0812">Transmembrane</keyword>
<sequence length="504" mass="56780">MVNTYKSIDWQAQWWPIAFESVTDKTRPYPFELLSIPIVIWWDNHVKRWNAVKDACPHRLAPLSEGRIDPSTGCIECPYHGWTFEGKLGKCTRIPQLEDGEVPPEARTAATVAAYPTTIAQGIIWVWGQSLQSLCGRTPSVDLIPLCPPLVDEDLICLDVSRDVPYSYEQAKENLLDPSHVPFTHHATIGRRSYASPVPLKLTSEVTLAGFQGTWERNVPASPMTKKHLGRVERETLFNAPSYMHHLISTPEVSTWTVTYATPSRPGQCRILARFPFKFPDPVTDTNSLGGFNTTSPASPLRGRSWASRLRRAIFLSIPDWMQHLQQNRVLDDDNIFLAVQERRLLDPAGSTSASWSKRYYMPTKADLFVAQFRRWIDTYGKGGPFGPLTADALEELDYKTLPDVLLDRYHQHTRHCASCSRALAFVRRWKPRILGAGLLIGTLGKRLLDVKLTSNRSEVVVVALIGLLAVSWKQLSRIEGDLTRGPYPPPRNAVESGRKHGNL</sequence>
<dbReference type="SUPFAM" id="SSF55961">
    <property type="entry name" value="Bet v1-like"/>
    <property type="match status" value="1"/>
</dbReference>
<keyword evidence="13" id="KW-0472">Membrane</keyword>
<evidence type="ECO:0000259" key="15">
    <source>
        <dbReference type="PROSITE" id="PS51296"/>
    </source>
</evidence>
<keyword evidence="4" id="KW-0934">Plastid</keyword>
<comment type="caution">
    <text evidence="16">The sequence shown here is derived from an EMBL/GenBank/DDBJ whole genome shotgun (WGS) entry which is preliminary data.</text>
</comment>
<keyword evidence="7" id="KW-0479">Metal-binding</keyword>
<evidence type="ECO:0000256" key="9">
    <source>
        <dbReference type="ARBA" id="ARBA00022989"/>
    </source>
</evidence>
<dbReference type="GO" id="GO:0009507">
    <property type="term" value="C:chloroplast"/>
    <property type="evidence" value="ECO:0007669"/>
    <property type="project" value="UniProtKB-SubCell"/>
</dbReference>
<dbReference type="InterPro" id="IPR050584">
    <property type="entry name" value="Cholesterol_7-desaturase"/>
</dbReference>
<evidence type="ECO:0000256" key="4">
    <source>
        <dbReference type="ARBA" id="ARBA00022640"/>
    </source>
</evidence>
<keyword evidence="9" id="KW-1133">Transmembrane helix</keyword>
<evidence type="ECO:0000256" key="7">
    <source>
        <dbReference type="ARBA" id="ARBA00022723"/>
    </source>
</evidence>
<dbReference type="GO" id="GO:0046872">
    <property type="term" value="F:metal ion binding"/>
    <property type="evidence" value="ECO:0007669"/>
    <property type="project" value="UniProtKB-KW"/>
</dbReference>
<dbReference type="Gene3D" id="3.90.380.10">
    <property type="entry name" value="Naphthalene 1,2-dioxygenase Alpha Subunit, Chain A, domain 1"/>
    <property type="match status" value="1"/>
</dbReference>
<feature type="region of interest" description="Disordered" evidence="14">
    <location>
        <begin position="484"/>
        <end position="504"/>
    </location>
</feature>
<reference evidence="16 17" key="1">
    <citation type="submission" date="2019-01" db="EMBL/GenBank/DDBJ databases">
        <title>Nuclear Genome Assembly of the Microalgal Biofuel strain Nannochloropsis salina CCMP1776.</title>
        <authorList>
            <person name="Hovde B."/>
        </authorList>
    </citation>
    <scope>NUCLEOTIDE SEQUENCE [LARGE SCALE GENOMIC DNA]</scope>
    <source>
        <strain evidence="16 17">CCMP1776</strain>
    </source>
</reference>
<dbReference type="PANTHER" id="PTHR21266:SF32">
    <property type="entry name" value="CHOLESTEROL 7-DESATURASE NVD"/>
    <property type="match status" value="1"/>
</dbReference>
<evidence type="ECO:0000313" key="17">
    <source>
        <dbReference type="Proteomes" id="UP000355283"/>
    </source>
</evidence>
<proteinExistence type="predicted"/>
<evidence type="ECO:0000256" key="1">
    <source>
        <dbReference type="ARBA" id="ARBA00004229"/>
    </source>
</evidence>
<name>A0A4D9D536_9STRA</name>
<keyword evidence="11" id="KW-0408">Iron</keyword>
<evidence type="ECO:0000256" key="11">
    <source>
        <dbReference type="ARBA" id="ARBA00023004"/>
    </source>
</evidence>
<keyword evidence="10" id="KW-0560">Oxidoreductase</keyword>
<dbReference type="OrthoDB" id="426882at2759"/>
<dbReference type="InterPro" id="IPR017941">
    <property type="entry name" value="Rieske_2Fe-2S"/>
</dbReference>
<evidence type="ECO:0000256" key="2">
    <source>
        <dbReference type="ARBA" id="ARBA00004370"/>
    </source>
</evidence>
<organism evidence="16 17">
    <name type="scientific">Nannochloropsis salina CCMP1776</name>
    <dbReference type="NCBI Taxonomy" id="1027361"/>
    <lineage>
        <taxon>Eukaryota</taxon>
        <taxon>Sar</taxon>
        <taxon>Stramenopiles</taxon>
        <taxon>Ochrophyta</taxon>
        <taxon>Eustigmatophyceae</taxon>
        <taxon>Eustigmatales</taxon>
        <taxon>Monodopsidaceae</taxon>
        <taxon>Microchloropsis</taxon>
        <taxon>Microchloropsis salina</taxon>
    </lineage>
</organism>
<evidence type="ECO:0000256" key="10">
    <source>
        <dbReference type="ARBA" id="ARBA00023002"/>
    </source>
</evidence>
<evidence type="ECO:0000256" key="6">
    <source>
        <dbReference type="ARBA" id="ARBA00022714"/>
    </source>
</evidence>
<evidence type="ECO:0000256" key="13">
    <source>
        <dbReference type="ARBA" id="ARBA00023136"/>
    </source>
</evidence>
<keyword evidence="12" id="KW-0411">Iron-sulfur</keyword>
<dbReference type="InterPro" id="IPR036922">
    <property type="entry name" value="Rieske_2Fe-2S_sf"/>
</dbReference>
<dbReference type="Proteomes" id="UP000355283">
    <property type="component" value="Unassembled WGS sequence"/>
</dbReference>
<keyword evidence="8" id="KW-0809">Transit peptide</keyword>
<dbReference type="GO" id="GO:0051537">
    <property type="term" value="F:2 iron, 2 sulfur cluster binding"/>
    <property type="evidence" value="ECO:0007669"/>
    <property type="project" value="UniProtKB-KW"/>
</dbReference>
<dbReference type="Pfam" id="PF00355">
    <property type="entry name" value="Rieske"/>
    <property type="match status" value="1"/>
</dbReference>
<dbReference type="Gene3D" id="2.102.10.10">
    <property type="entry name" value="Rieske [2Fe-2S] iron-sulphur domain"/>
    <property type="match status" value="1"/>
</dbReference>
<keyword evidence="6" id="KW-0001">2Fe-2S</keyword>
<gene>
    <name evidence="16" type="ORF">NSK_002133</name>
</gene>
<evidence type="ECO:0000256" key="14">
    <source>
        <dbReference type="SAM" id="MobiDB-lite"/>
    </source>
</evidence>
<evidence type="ECO:0000256" key="3">
    <source>
        <dbReference type="ARBA" id="ARBA00022528"/>
    </source>
</evidence>
<dbReference type="SUPFAM" id="SSF50022">
    <property type="entry name" value="ISP domain"/>
    <property type="match status" value="1"/>
</dbReference>
<keyword evidence="17" id="KW-1185">Reference proteome</keyword>
<comment type="subcellular location">
    <subcellularLocation>
        <location evidence="2">Membrane</location>
    </subcellularLocation>
    <subcellularLocation>
        <location evidence="1">Plastid</location>
        <location evidence="1">Chloroplast</location>
    </subcellularLocation>
</comment>
<evidence type="ECO:0000256" key="8">
    <source>
        <dbReference type="ARBA" id="ARBA00022946"/>
    </source>
</evidence>
<evidence type="ECO:0000256" key="12">
    <source>
        <dbReference type="ARBA" id="ARBA00023014"/>
    </source>
</evidence>
<dbReference type="InterPro" id="IPR013626">
    <property type="entry name" value="PaO"/>
</dbReference>
<dbReference type="GO" id="GO:0010277">
    <property type="term" value="F:chlorophyllide a oxygenase activity"/>
    <property type="evidence" value="ECO:0007669"/>
    <property type="project" value="InterPro"/>
</dbReference>
<dbReference type="AlphaFoldDB" id="A0A4D9D536"/>
<keyword evidence="3" id="KW-0150">Chloroplast</keyword>
<protein>
    <recommendedName>
        <fullName evidence="15">Rieske domain-containing protein</fullName>
    </recommendedName>
</protein>
<dbReference type="GO" id="GO:0016020">
    <property type="term" value="C:membrane"/>
    <property type="evidence" value="ECO:0007669"/>
    <property type="project" value="UniProtKB-SubCell"/>
</dbReference>
<accession>A0A4D9D536</accession>
<feature type="domain" description="Rieske" evidence="15">
    <location>
        <begin position="14"/>
        <end position="126"/>
    </location>
</feature>
<dbReference type="PANTHER" id="PTHR21266">
    <property type="entry name" value="IRON-SULFUR DOMAIN CONTAINING PROTEIN"/>
    <property type="match status" value="1"/>
</dbReference>